<dbReference type="AlphaFoldDB" id="A0A409W3Q6"/>
<keyword evidence="6" id="KW-0408">Iron</keyword>
<evidence type="ECO:0000256" key="2">
    <source>
        <dbReference type="ARBA" id="ARBA00010617"/>
    </source>
</evidence>
<dbReference type="SUPFAM" id="SSF48264">
    <property type="entry name" value="Cytochrome P450"/>
    <property type="match status" value="1"/>
</dbReference>
<dbReference type="EMBL" id="NHYE01005422">
    <property type="protein sequence ID" value="PPQ73115.1"/>
    <property type="molecule type" value="Genomic_DNA"/>
</dbReference>
<keyword evidence="8" id="KW-0472">Membrane</keyword>
<dbReference type="OrthoDB" id="1470350at2759"/>
<dbReference type="InParanoid" id="A0A409W3Q6"/>
<feature type="non-terminal residue" evidence="9">
    <location>
        <position position="273"/>
    </location>
</feature>
<dbReference type="InterPro" id="IPR047146">
    <property type="entry name" value="Cyt_P450_E_CYP52_fungi"/>
</dbReference>
<name>A0A409W3Q6_9AGAR</name>
<gene>
    <name evidence="9" type="ORF">CVT26_014736</name>
</gene>
<sequence length="273" mass="30962">MKLPPGPIYIIQNLPSIILPPALTLLTAKALPSLTHTSTPIPTWALLLAAVLSLPIAWFLQIQYRDWRDARAARKLGAVLPPVVKSRLPGGLDVLRRFLDNLSNGYPGDLFVEFTKEYGHTFNFRILFENRFFTTEPEYIKAILASQFENFEKGRVICEQNKVILGTGVFNSDGDMWKFHRSMTRPFFSKERISHFDIFDRHASSALRQLRTRLAEGYPVDIQDLASRFTMDSATEFLFAQDVRSLDAGLPYPYYAPPANSVEGGVNWDHPAN</sequence>
<keyword evidence="5" id="KW-0560">Oxidoreductase</keyword>
<evidence type="ECO:0000256" key="4">
    <source>
        <dbReference type="ARBA" id="ARBA00022723"/>
    </source>
</evidence>
<dbReference type="Gene3D" id="1.10.630.10">
    <property type="entry name" value="Cytochrome P450"/>
    <property type="match status" value="1"/>
</dbReference>
<organism evidence="9 10">
    <name type="scientific">Gymnopilus dilepis</name>
    <dbReference type="NCBI Taxonomy" id="231916"/>
    <lineage>
        <taxon>Eukaryota</taxon>
        <taxon>Fungi</taxon>
        <taxon>Dikarya</taxon>
        <taxon>Basidiomycota</taxon>
        <taxon>Agaricomycotina</taxon>
        <taxon>Agaricomycetes</taxon>
        <taxon>Agaricomycetidae</taxon>
        <taxon>Agaricales</taxon>
        <taxon>Agaricineae</taxon>
        <taxon>Hymenogastraceae</taxon>
        <taxon>Gymnopilus</taxon>
    </lineage>
</organism>
<dbReference type="Proteomes" id="UP000284706">
    <property type="component" value="Unassembled WGS sequence"/>
</dbReference>
<evidence type="ECO:0000256" key="3">
    <source>
        <dbReference type="ARBA" id="ARBA00022617"/>
    </source>
</evidence>
<evidence type="ECO:0000256" key="1">
    <source>
        <dbReference type="ARBA" id="ARBA00001971"/>
    </source>
</evidence>
<dbReference type="GO" id="GO:0016705">
    <property type="term" value="F:oxidoreductase activity, acting on paired donors, with incorporation or reduction of molecular oxygen"/>
    <property type="evidence" value="ECO:0007669"/>
    <property type="project" value="InterPro"/>
</dbReference>
<reference evidence="9 10" key="1">
    <citation type="journal article" date="2018" name="Evol. Lett.">
        <title>Horizontal gene cluster transfer increased hallucinogenic mushroom diversity.</title>
        <authorList>
            <person name="Reynolds H.T."/>
            <person name="Vijayakumar V."/>
            <person name="Gluck-Thaler E."/>
            <person name="Korotkin H.B."/>
            <person name="Matheny P.B."/>
            <person name="Slot J.C."/>
        </authorList>
    </citation>
    <scope>NUCLEOTIDE SEQUENCE [LARGE SCALE GENOMIC DNA]</scope>
    <source>
        <strain evidence="9 10">SRW20</strain>
    </source>
</reference>
<comment type="caution">
    <text evidence="9">The sequence shown here is derived from an EMBL/GenBank/DDBJ whole genome shotgun (WGS) entry which is preliminary data.</text>
</comment>
<keyword evidence="8" id="KW-1133">Transmembrane helix</keyword>
<proteinExistence type="inferred from homology"/>
<evidence type="ECO:0000313" key="9">
    <source>
        <dbReference type="EMBL" id="PPQ73115.1"/>
    </source>
</evidence>
<dbReference type="GO" id="GO:0005506">
    <property type="term" value="F:iron ion binding"/>
    <property type="evidence" value="ECO:0007669"/>
    <property type="project" value="InterPro"/>
</dbReference>
<keyword evidence="10" id="KW-1185">Reference proteome</keyword>
<dbReference type="STRING" id="231916.A0A409W3Q6"/>
<evidence type="ECO:0000256" key="8">
    <source>
        <dbReference type="SAM" id="Phobius"/>
    </source>
</evidence>
<feature type="transmembrane region" description="Helical" evidence="8">
    <location>
        <begin position="41"/>
        <end position="60"/>
    </location>
</feature>
<dbReference type="PANTHER" id="PTHR24287">
    <property type="entry name" value="P450, PUTATIVE (EUROFUNG)-RELATED"/>
    <property type="match status" value="1"/>
</dbReference>
<keyword evidence="3" id="KW-0349">Heme</keyword>
<keyword evidence="4" id="KW-0479">Metal-binding</keyword>
<dbReference type="GO" id="GO:0004497">
    <property type="term" value="F:monooxygenase activity"/>
    <property type="evidence" value="ECO:0007669"/>
    <property type="project" value="UniProtKB-KW"/>
</dbReference>
<dbReference type="PANTHER" id="PTHR24287:SF1">
    <property type="entry name" value="P450, PUTATIVE (EUROFUNG)-RELATED"/>
    <property type="match status" value="1"/>
</dbReference>
<evidence type="ECO:0008006" key="11">
    <source>
        <dbReference type="Google" id="ProtNLM"/>
    </source>
</evidence>
<evidence type="ECO:0000256" key="6">
    <source>
        <dbReference type="ARBA" id="ARBA00023004"/>
    </source>
</evidence>
<keyword evidence="7" id="KW-0503">Monooxygenase</keyword>
<evidence type="ECO:0000256" key="5">
    <source>
        <dbReference type="ARBA" id="ARBA00023002"/>
    </source>
</evidence>
<comment type="similarity">
    <text evidence="2">Belongs to the cytochrome P450 family.</text>
</comment>
<keyword evidence="8" id="KW-0812">Transmembrane</keyword>
<evidence type="ECO:0000256" key="7">
    <source>
        <dbReference type="ARBA" id="ARBA00023033"/>
    </source>
</evidence>
<dbReference type="InterPro" id="IPR001128">
    <property type="entry name" value="Cyt_P450"/>
</dbReference>
<comment type="cofactor">
    <cofactor evidence="1">
        <name>heme</name>
        <dbReference type="ChEBI" id="CHEBI:30413"/>
    </cofactor>
</comment>
<dbReference type="Pfam" id="PF00067">
    <property type="entry name" value="p450"/>
    <property type="match status" value="1"/>
</dbReference>
<dbReference type="GO" id="GO:0020037">
    <property type="term" value="F:heme binding"/>
    <property type="evidence" value="ECO:0007669"/>
    <property type="project" value="InterPro"/>
</dbReference>
<accession>A0A409W3Q6</accession>
<dbReference type="InterPro" id="IPR036396">
    <property type="entry name" value="Cyt_P450_sf"/>
</dbReference>
<protein>
    <recommendedName>
        <fullName evidence="11">Cytochrome P450</fullName>
    </recommendedName>
</protein>
<evidence type="ECO:0000313" key="10">
    <source>
        <dbReference type="Proteomes" id="UP000284706"/>
    </source>
</evidence>